<organism evidence="4 5">
    <name type="scientific">Cavenderia fasciculata</name>
    <name type="common">Slime mold</name>
    <name type="synonym">Dictyostelium fasciculatum</name>
    <dbReference type="NCBI Taxonomy" id="261658"/>
    <lineage>
        <taxon>Eukaryota</taxon>
        <taxon>Amoebozoa</taxon>
        <taxon>Evosea</taxon>
        <taxon>Eumycetozoa</taxon>
        <taxon>Dictyostelia</taxon>
        <taxon>Acytosteliales</taxon>
        <taxon>Cavenderiaceae</taxon>
        <taxon>Cavenderia</taxon>
    </lineage>
</organism>
<keyword evidence="2" id="KW-0812">Transmembrane</keyword>
<accession>F4PVH4</accession>
<keyword evidence="2" id="KW-1133">Transmembrane helix</keyword>
<gene>
    <name evidence="4" type="ORF">DFA_07103</name>
</gene>
<dbReference type="GeneID" id="14872337"/>
<feature type="signal peptide" evidence="3">
    <location>
        <begin position="1"/>
        <end position="23"/>
    </location>
</feature>
<evidence type="ECO:0000313" key="5">
    <source>
        <dbReference type="Proteomes" id="UP000007797"/>
    </source>
</evidence>
<feature type="compositionally biased region" description="Low complexity" evidence="1">
    <location>
        <begin position="31"/>
        <end position="50"/>
    </location>
</feature>
<keyword evidence="3" id="KW-0732">Signal</keyword>
<feature type="chain" id="PRO_5003313413" evidence="3">
    <location>
        <begin position="24"/>
        <end position="838"/>
    </location>
</feature>
<protein>
    <submittedName>
        <fullName evidence="4">Uncharacterized protein</fullName>
    </submittedName>
</protein>
<evidence type="ECO:0000313" key="4">
    <source>
        <dbReference type="EMBL" id="EGG19988.1"/>
    </source>
</evidence>
<evidence type="ECO:0000256" key="1">
    <source>
        <dbReference type="SAM" id="MobiDB-lite"/>
    </source>
</evidence>
<dbReference type="RefSeq" id="XP_004366971.1">
    <property type="nucleotide sequence ID" value="XM_004366914.1"/>
</dbReference>
<keyword evidence="2" id="KW-0472">Membrane</keyword>
<name>F4PVH4_CACFS</name>
<feature type="region of interest" description="Disordered" evidence="1">
    <location>
        <begin position="30"/>
        <end position="50"/>
    </location>
</feature>
<evidence type="ECO:0000256" key="2">
    <source>
        <dbReference type="SAM" id="Phobius"/>
    </source>
</evidence>
<sequence length="838" mass="93054">MKRSKYIYLFLIILSITILNTFGYTPDELITNDSGDSNDTTTIDNNGTISNSTSGNVTRFNTSGSAIQSSNNELKFNFPIVGIATNNPNSTAPIIISKYQAFANTDRIVKKDYQVLGGESNVMNSIEVTHTASYNGCVALLSKTDSGCLVMTYSLNGSNGEPENSIQNTRELPGINCTNIAIDDTYIWLPTTENRLEVLIHRNCQRIEPTNLTKPLGKKIDFNGTDTTIIFADPRTKPKRSLYIFQQKTSVLTQYTYNNSLEALTVTSTTNIGEACSVSTIKNGQIMASYHDGFKAFNISNDQSIPFDSTNIDKVDLCGPFVYNNGSIYSITNNNSFIQILPGIVSRVSYPCYNSSNGIIEVKGAINHYNIKWLDNGSTKYRREGLQAKKYSAVLTSTIFNDPTSIKLTFNLIEQKNPGHPLKHGVCRTDSNGTVDFKNIMTPGLKYSFVLYDQNKNFTSKNGTFNYLRSKNYTIDMTSIDEYGFKCSNRINIPITQGAIFDPEIKIKNPSCFNSTDGEVEIVDFYPDLYNYEMVPHSIQTFNKFIKLGVDNLYEYVLFITEKNDTSCKLPKKINLKSPPQMKPPLYTYSRVKECYGEPAILKVQYIPGMDYSLIKKENGQRYQSTRTDGGYSFFTNIPIGNFTLHCSVPKTNGTSLCKNELTLPIRIIQKTQIELDQSRVTTQCNPDGKENLIVKAKGGQPERNGDYYYIGKYANAKGPYLNVSYWVDGVYSVTVADANGCAVTYDNFTVSRPSECSIYYDHNGNVVHKAGIAPVINSHLALALGIGLGVGIPVLVAALIGGVVLYRHIGKAKSRALPPPNSIPVFMGGKIQNIDNY</sequence>
<reference evidence="5" key="1">
    <citation type="journal article" date="2011" name="Genome Res.">
        <title>Phylogeny-wide analysis of social amoeba genomes highlights ancient origins for complex intercellular communication.</title>
        <authorList>
            <person name="Heidel A.J."/>
            <person name="Lawal H.M."/>
            <person name="Felder M."/>
            <person name="Schilde C."/>
            <person name="Helps N.R."/>
            <person name="Tunggal B."/>
            <person name="Rivero F."/>
            <person name="John U."/>
            <person name="Schleicher M."/>
            <person name="Eichinger L."/>
            <person name="Platzer M."/>
            <person name="Noegel A.A."/>
            <person name="Schaap P."/>
            <person name="Gloeckner G."/>
        </authorList>
    </citation>
    <scope>NUCLEOTIDE SEQUENCE [LARGE SCALE GENOMIC DNA]</scope>
    <source>
        <strain evidence="5">SH3</strain>
    </source>
</reference>
<dbReference type="EMBL" id="GL883013">
    <property type="protein sequence ID" value="EGG19988.1"/>
    <property type="molecule type" value="Genomic_DNA"/>
</dbReference>
<proteinExistence type="predicted"/>
<evidence type="ECO:0000256" key="3">
    <source>
        <dbReference type="SAM" id="SignalP"/>
    </source>
</evidence>
<keyword evidence="5" id="KW-1185">Reference proteome</keyword>
<dbReference type="AlphaFoldDB" id="F4PVH4"/>
<feature type="transmembrane region" description="Helical" evidence="2">
    <location>
        <begin position="781"/>
        <end position="807"/>
    </location>
</feature>
<dbReference type="OrthoDB" id="18465at2759"/>
<dbReference type="OMA" id="NVSYWVD"/>
<dbReference type="KEGG" id="dfa:DFA_07103"/>
<dbReference type="Proteomes" id="UP000007797">
    <property type="component" value="Unassembled WGS sequence"/>
</dbReference>